<accession>A0A366HNA0</accession>
<dbReference type="GO" id="GO:0003677">
    <property type="term" value="F:DNA binding"/>
    <property type="evidence" value="ECO:0007669"/>
    <property type="project" value="InterPro"/>
</dbReference>
<dbReference type="AlphaFoldDB" id="A0A366HNA0"/>
<reference evidence="5 6" key="1">
    <citation type="submission" date="2018-06" db="EMBL/GenBank/DDBJ databases">
        <title>Genomic Encyclopedia of Type Strains, Phase IV (KMG-IV): sequencing the most valuable type-strain genomes for metagenomic binning, comparative biology and taxonomic classification.</title>
        <authorList>
            <person name="Goeker M."/>
        </authorList>
    </citation>
    <scope>NUCLEOTIDE SEQUENCE [LARGE SCALE GENOMIC DNA]</scope>
    <source>
        <strain evidence="5 6">DSM 25532</strain>
    </source>
</reference>
<keyword evidence="3" id="KW-0175">Coiled coil</keyword>
<keyword evidence="1" id="KW-0547">Nucleotide-binding</keyword>
<evidence type="ECO:0000256" key="1">
    <source>
        <dbReference type="ARBA" id="ARBA00022741"/>
    </source>
</evidence>
<dbReference type="InterPro" id="IPR027417">
    <property type="entry name" value="P-loop_NTPase"/>
</dbReference>
<dbReference type="InterPro" id="IPR037118">
    <property type="entry name" value="Val-tRNA_synth_C_sf"/>
</dbReference>
<dbReference type="PANTHER" id="PTHR42855">
    <property type="entry name" value="ABC TRANSPORTER ATP-BINDING SUBUNIT"/>
    <property type="match status" value="1"/>
</dbReference>
<organism evidence="5 6">
    <name type="scientific">Roseimicrobium gellanilyticum</name>
    <dbReference type="NCBI Taxonomy" id="748857"/>
    <lineage>
        <taxon>Bacteria</taxon>
        <taxon>Pseudomonadati</taxon>
        <taxon>Verrucomicrobiota</taxon>
        <taxon>Verrucomicrobiia</taxon>
        <taxon>Verrucomicrobiales</taxon>
        <taxon>Verrucomicrobiaceae</taxon>
        <taxon>Roseimicrobium</taxon>
    </lineage>
</organism>
<feature type="domain" description="ABC transporter" evidence="4">
    <location>
        <begin position="2"/>
        <end position="244"/>
    </location>
</feature>
<dbReference type="RefSeq" id="WP_113959181.1">
    <property type="nucleotide sequence ID" value="NZ_QNRR01000005.1"/>
</dbReference>
<dbReference type="Gene3D" id="1.10.287.380">
    <property type="entry name" value="Valyl-tRNA synthetase, C-terminal domain"/>
    <property type="match status" value="1"/>
</dbReference>
<dbReference type="InterPro" id="IPR051309">
    <property type="entry name" value="ABCF_ATPase"/>
</dbReference>
<dbReference type="EMBL" id="QNRR01000005">
    <property type="protein sequence ID" value="RBP43701.1"/>
    <property type="molecule type" value="Genomic_DNA"/>
</dbReference>
<name>A0A366HNA0_9BACT</name>
<evidence type="ECO:0000313" key="6">
    <source>
        <dbReference type="Proteomes" id="UP000253426"/>
    </source>
</evidence>
<dbReference type="Proteomes" id="UP000253426">
    <property type="component" value="Unassembled WGS sequence"/>
</dbReference>
<dbReference type="PROSITE" id="PS00211">
    <property type="entry name" value="ABC_TRANSPORTER_1"/>
    <property type="match status" value="2"/>
</dbReference>
<dbReference type="CDD" id="cd03221">
    <property type="entry name" value="ABCF_EF-3"/>
    <property type="match status" value="2"/>
</dbReference>
<dbReference type="FunFam" id="3.40.50.300:FF:000011">
    <property type="entry name" value="Putative ABC transporter ATP-binding component"/>
    <property type="match status" value="1"/>
</dbReference>
<dbReference type="InterPro" id="IPR003439">
    <property type="entry name" value="ABC_transporter-like_ATP-bd"/>
</dbReference>
<protein>
    <submittedName>
        <fullName evidence="5">ATP-binding cassette subfamily F protein uup</fullName>
    </submittedName>
</protein>
<dbReference type="SMART" id="SM00382">
    <property type="entry name" value="AAA"/>
    <property type="match status" value="2"/>
</dbReference>
<keyword evidence="2 5" id="KW-0067">ATP-binding</keyword>
<dbReference type="SUPFAM" id="SSF52540">
    <property type="entry name" value="P-loop containing nucleoside triphosphate hydrolases"/>
    <property type="match status" value="2"/>
</dbReference>
<evidence type="ECO:0000256" key="2">
    <source>
        <dbReference type="ARBA" id="ARBA00022840"/>
    </source>
</evidence>
<dbReference type="InterPro" id="IPR017871">
    <property type="entry name" value="ABC_transporter-like_CS"/>
</dbReference>
<dbReference type="Pfam" id="PF00005">
    <property type="entry name" value="ABC_tran"/>
    <property type="match status" value="2"/>
</dbReference>
<dbReference type="OrthoDB" id="9801441at2"/>
<keyword evidence="6" id="KW-1185">Reference proteome</keyword>
<evidence type="ECO:0000313" key="5">
    <source>
        <dbReference type="EMBL" id="RBP43701.1"/>
    </source>
</evidence>
<dbReference type="PROSITE" id="PS50893">
    <property type="entry name" value="ABC_TRANSPORTER_2"/>
    <property type="match status" value="2"/>
</dbReference>
<dbReference type="Pfam" id="PF12848">
    <property type="entry name" value="ABC_tran_Xtn"/>
    <property type="match status" value="1"/>
</dbReference>
<dbReference type="GO" id="GO:0016887">
    <property type="term" value="F:ATP hydrolysis activity"/>
    <property type="evidence" value="ECO:0007669"/>
    <property type="project" value="InterPro"/>
</dbReference>
<dbReference type="InterPro" id="IPR032781">
    <property type="entry name" value="ABC_tran_Xtn"/>
</dbReference>
<evidence type="ECO:0000259" key="4">
    <source>
        <dbReference type="PROSITE" id="PS50893"/>
    </source>
</evidence>
<evidence type="ECO:0000256" key="3">
    <source>
        <dbReference type="SAM" id="Coils"/>
    </source>
</evidence>
<dbReference type="InterPro" id="IPR003593">
    <property type="entry name" value="AAA+_ATPase"/>
</dbReference>
<dbReference type="Pfam" id="PF16326">
    <property type="entry name" value="ABC_tran_CTD"/>
    <property type="match status" value="1"/>
</dbReference>
<dbReference type="Gene3D" id="3.40.50.300">
    <property type="entry name" value="P-loop containing nucleotide triphosphate hydrolases"/>
    <property type="match status" value="2"/>
</dbReference>
<feature type="coiled-coil region" evidence="3">
    <location>
        <begin position="567"/>
        <end position="625"/>
    </location>
</feature>
<feature type="domain" description="ABC transporter" evidence="4">
    <location>
        <begin position="308"/>
        <end position="530"/>
    </location>
</feature>
<sequence>MLSANELTLSYGNHRLLDGITLAVNEGEKVGLVGRNGTGKTSLLKILAGTERADTGDLSIRRGLRIGYLPQEFELDGSLTVLENIRNGAADLIDMIARYEAGEGSEAEHADLLHHIEAADGWNLDSRIKSIVTALSAPPLDAPVGPLSGGEKRRVALSRALVSQPDLLLLDEPTNHLDSESIRWLEDYLRSFPGAVIFVTHDRYFLDVIATRILELADGKCFSHEGNYTAYLESKAARQAIAEQTERRRQRFLRTELEWVRAGVKARGTKSRHRLDMFYQIEGLQAPPEEREMDLLLPPPAEIGNVAVELDGAGAMVVDEMGQERWLFRNLTASLKPGQCTGIVGRNGAGKTTLLRLCMGTRQPDEGTVAIGKKAAFNYIDQARMQLNGNGTVLAEVVDHDEIVFFGTQKLGARGYLRRFLFNDDRINEKVELLSGGERARLMLAKVLKRGGNIIVLDEPTNDLDLQSLRILEEALSDFDGTSIVVSHDRYFLDRVCDQIIAFEDAGVHVQVGNYSYYLEKRREREQRDKAYIQAAKVDKQPAANAAAASKTSTKPRKLSFKETRELEGIEEAILAAEEKVQTLDTTLNDPSFYITRSAEAPAMIAELETAKAEVARLYARWEELEGIKAAAQGA</sequence>
<proteinExistence type="predicted"/>
<dbReference type="InterPro" id="IPR032524">
    <property type="entry name" value="ABC_tran_C"/>
</dbReference>
<comment type="caution">
    <text evidence="5">The sequence shown here is derived from an EMBL/GenBank/DDBJ whole genome shotgun (WGS) entry which is preliminary data.</text>
</comment>
<gene>
    <name evidence="5" type="ORF">DES53_105100</name>
</gene>
<dbReference type="PANTHER" id="PTHR42855:SF2">
    <property type="entry name" value="DRUG RESISTANCE ABC TRANSPORTER,ATP-BINDING PROTEIN"/>
    <property type="match status" value="1"/>
</dbReference>
<dbReference type="GO" id="GO:0005524">
    <property type="term" value="F:ATP binding"/>
    <property type="evidence" value="ECO:0007669"/>
    <property type="project" value="UniProtKB-KW"/>
</dbReference>